<feature type="domain" description="ABC transporter" evidence="4">
    <location>
        <begin position="5"/>
        <end position="236"/>
    </location>
</feature>
<evidence type="ECO:0000259" key="4">
    <source>
        <dbReference type="PROSITE" id="PS50893"/>
    </source>
</evidence>
<keyword evidence="6" id="KW-1185">Reference proteome</keyword>
<evidence type="ECO:0000256" key="2">
    <source>
        <dbReference type="ARBA" id="ARBA00022741"/>
    </source>
</evidence>
<dbReference type="GO" id="GO:0005524">
    <property type="term" value="F:ATP binding"/>
    <property type="evidence" value="ECO:0007669"/>
    <property type="project" value="UniProtKB-KW"/>
</dbReference>
<sequence>MTTALSINNLRKVYDNGFEALKGISLQVEEGDFFALLGPNGAGKSTTLGIVSSLVNKTEGSVSVFGHDMERELSKAKKCLGVVPQEFNFNMFEKVIDIIVTQAGYYGIPLNEARERAEFYLRKLGLWEKRNERARMLSGGMKRRLMIARALIHNPRLLILDEPTAGVDIELRRSMWEFLQEINAAGTTIILTTHYLEEAESLCRNIAIIDHGTIVQDTSMRELLLQLNTETFILDVNPPLQSKPRLNGYTCELLDDHTLEVEVEREQGLNAIFQALETQGIQVSSMRNKANRLEELFVSLVDKNLAQEKA</sequence>
<dbReference type="InterPro" id="IPR050763">
    <property type="entry name" value="ABC_transporter_ATP-binding"/>
</dbReference>
<dbReference type="PROSITE" id="PS50893">
    <property type="entry name" value="ABC_TRANSPORTER_2"/>
    <property type="match status" value="1"/>
</dbReference>
<dbReference type="InterPro" id="IPR027417">
    <property type="entry name" value="P-loop_NTPase"/>
</dbReference>
<dbReference type="Proteomes" id="UP000640333">
    <property type="component" value="Unassembled WGS sequence"/>
</dbReference>
<dbReference type="RefSeq" id="WP_193953676.1">
    <property type="nucleotide sequence ID" value="NZ_JADEYS010000011.1"/>
</dbReference>
<dbReference type="Gene3D" id="3.40.50.300">
    <property type="entry name" value="P-loop containing nucleotide triphosphate hydrolases"/>
    <property type="match status" value="1"/>
</dbReference>
<evidence type="ECO:0000256" key="1">
    <source>
        <dbReference type="ARBA" id="ARBA00022448"/>
    </source>
</evidence>
<dbReference type="EMBL" id="JADEYS010000011">
    <property type="protein sequence ID" value="MBE9398042.1"/>
    <property type="molecule type" value="Genomic_DNA"/>
</dbReference>
<dbReference type="Pfam" id="PF00005">
    <property type="entry name" value="ABC_tran"/>
    <property type="match status" value="1"/>
</dbReference>
<dbReference type="AlphaFoldDB" id="A0A8J7FBS4"/>
<organism evidence="5 6">
    <name type="scientific">Pontibacterium sinense</name>
    <dbReference type="NCBI Taxonomy" id="2781979"/>
    <lineage>
        <taxon>Bacteria</taxon>
        <taxon>Pseudomonadati</taxon>
        <taxon>Pseudomonadota</taxon>
        <taxon>Gammaproteobacteria</taxon>
        <taxon>Oceanospirillales</taxon>
        <taxon>Oceanospirillaceae</taxon>
        <taxon>Pontibacterium</taxon>
    </lineage>
</organism>
<comment type="caution">
    <text evidence="5">The sequence shown here is derived from an EMBL/GenBank/DDBJ whole genome shotgun (WGS) entry which is preliminary data.</text>
</comment>
<dbReference type="PANTHER" id="PTHR42711">
    <property type="entry name" value="ABC TRANSPORTER ATP-BINDING PROTEIN"/>
    <property type="match status" value="1"/>
</dbReference>
<dbReference type="SUPFAM" id="SSF52540">
    <property type="entry name" value="P-loop containing nucleoside triphosphate hydrolases"/>
    <property type="match status" value="1"/>
</dbReference>
<dbReference type="PANTHER" id="PTHR42711:SF15">
    <property type="entry name" value="ABC-TYPE MULTIDRUG TRANSPORT SYSTEM, ATPASE COMPONENT"/>
    <property type="match status" value="1"/>
</dbReference>
<keyword evidence="1" id="KW-0813">Transport</keyword>
<evidence type="ECO:0000313" key="6">
    <source>
        <dbReference type="Proteomes" id="UP000640333"/>
    </source>
</evidence>
<dbReference type="InterPro" id="IPR003439">
    <property type="entry name" value="ABC_transporter-like_ATP-bd"/>
</dbReference>
<dbReference type="InterPro" id="IPR017871">
    <property type="entry name" value="ABC_transporter-like_CS"/>
</dbReference>
<dbReference type="SMART" id="SM00382">
    <property type="entry name" value="AAA"/>
    <property type="match status" value="1"/>
</dbReference>
<keyword evidence="3 5" id="KW-0067">ATP-binding</keyword>
<evidence type="ECO:0000256" key="3">
    <source>
        <dbReference type="ARBA" id="ARBA00022840"/>
    </source>
</evidence>
<accession>A0A8J7FBS4</accession>
<reference evidence="5" key="1">
    <citation type="submission" date="2020-10" db="EMBL/GenBank/DDBJ databases">
        <title>Bacterium isolated from coastal waters sediment.</title>
        <authorList>
            <person name="Chen R.-J."/>
            <person name="Lu D.-C."/>
            <person name="Zhu K.-L."/>
            <person name="Du Z.-J."/>
        </authorList>
    </citation>
    <scope>NUCLEOTIDE SEQUENCE</scope>
    <source>
        <strain evidence="5">N1Y112</strain>
    </source>
</reference>
<gene>
    <name evidence="5" type="ORF">IOQ59_12310</name>
</gene>
<dbReference type="PROSITE" id="PS00211">
    <property type="entry name" value="ABC_TRANSPORTER_1"/>
    <property type="match status" value="1"/>
</dbReference>
<protein>
    <submittedName>
        <fullName evidence="5">ABC transporter ATP-binding protein</fullName>
    </submittedName>
</protein>
<keyword evidence="2" id="KW-0547">Nucleotide-binding</keyword>
<proteinExistence type="predicted"/>
<evidence type="ECO:0000313" key="5">
    <source>
        <dbReference type="EMBL" id="MBE9398042.1"/>
    </source>
</evidence>
<name>A0A8J7FBS4_9GAMM</name>
<dbReference type="GO" id="GO:0016887">
    <property type="term" value="F:ATP hydrolysis activity"/>
    <property type="evidence" value="ECO:0007669"/>
    <property type="project" value="InterPro"/>
</dbReference>
<dbReference type="InterPro" id="IPR003593">
    <property type="entry name" value="AAA+_ATPase"/>
</dbReference>